<name>A0ACB9JIA8_9ASTR</name>
<comment type="caution">
    <text evidence="1">The sequence shown here is derived from an EMBL/GenBank/DDBJ whole genome shotgun (WGS) entry which is preliminary data.</text>
</comment>
<evidence type="ECO:0000313" key="2">
    <source>
        <dbReference type="Proteomes" id="UP001056120"/>
    </source>
</evidence>
<dbReference type="EMBL" id="CM042021">
    <property type="protein sequence ID" value="KAI3819421.1"/>
    <property type="molecule type" value="Genomic_DNA"/>
</dbReference>
<sequence length="89" mass="9172">MVTRVADLVSALAVSVRFSTLAGAMVRLAQGLGCYGSGIRYGSRILEPVFLTLSLCLAAAGVGDRYTGDPVSSSQSDSTPGRYIGEEGV</sequence>
<evidence type="ECO:0000313" key="1">
    <source>
        <dbReference type="EMBL" id="KAI3819421.1"/>
    </source>
</evidence>
<accession>A0ACB9JIA8</accession>
<proteinExistence type="predicted"/>
<keyword evidence="2" id="KW-1185">Reference proteome</keyword>
<protein>
    <submittedName>
        <fullName evidence="1">Uncharacterized protein</fullName>
    </submittedName>
</protein>
<reference evidence="1 2" key="2">
    <citation type="journal article" date="2022" name="Mol. Ecol. Resour.">
        <title>The genomes of chicory, endive, great burdock and yacon provide insights into Asteraceae paleo-polyploidization history and plant inulin production.</title>
        <authorList>
            <person name="Fan W."/>
            <person name="Wang S."/>
            <person name="Wang H."/>
            <person name="Wang A."/>
            <person name="Jiang F."/>
            <person name="Liu H."/>
            <person name="Zhao H."/>
            <person name="Xu D."/>
            <person name="Zhang Y."/>
        </authorList>
    </citation>
    <scope>NUCLEOTIDE SEQUENCE [LARGE SCALE GENOMIC DNA]</scope>
    <source>
        <strain evidence="2">cv. Yunnan</strain>
        <tissue evidence="1">Leaves</tissue>
    </source>
</reference>
<reference evidence="2" key="1">
    <citation type="journal article" date="2022" name="Mol. Ecol. Resour.">
        <title>The genomes of chicory, endive, great burdock and yacon provide insights into Asteraceae palaeo-polyploidization history and plant inulin production.</title>
        <authorList>
            <person name="Fan W."/>
            <person name="Wang S."/>
            <person name="Wang H."/>
            <person name="Wang A."/>
            <person name="Jiang F."/>
            <person name="Liu H."/>
            <person name="Zhao H."/>
            <person name="Xu D."/>
            <person name="Zhang Y."/>
        </authorList>
    </citation>
    <scope>NUCLEOTIDE SEQUENCE [LARGE SCALE GENOMIC DNA]</scope>
    <source>
        <strain evidence="2">cv. Yunnan</strain>
    </source>
</reference>
<organism evidence="1 2">
    <name type="scientific">Smallanthus sonchifolius</name>
    <dbReference type="NCBI Taxonomy" id="185202"/>
    <lineage>
        <taxon>Eukaryota</taxon>
        <taxon>Viridiplantae</taxon>
        <taxon>Streptophyta</taxon>
        <taxon>Embryophyta</taxon>
        <taxon>Tracheophyta</taxon>
        <taxon>Spermatophyta</taxon>
        <taxon>Magnoliopsida</taxon>
        <taxon>eudicotyledons</taxon>
        <taxon>Gunneridae</taxon>
        <taxon>Pentapetalae</taxon>
        <taxon>asterids</taxon>
        <taxon>campanulids</taxon>
        <taxon>Asterales</taxon>
        <taxon>Asteraceae</taxon>
        <taxon>Asteroideae</taxon>
        <taxon>Heliantheae alliance</taxon>
        <taxon>Millerieae</taxon>
        <taxon>Smallanthus</taxon>
    </lineage>
</organism>
<dbReference type="Proteomes" id="UP001056120">
    <property type="component" value="Linkage Group LG04"/>
</dbReference>
<gene>
    <name evidence="1" type="ORF">L1987_13255</name>
</gene>